<accession>A0A1A9W8W3</accession>
<proteinExistence type="predicted"/>
<keyword evidence="1" id="KW-0472">Membrane</keyword>
<name>A0A1A9W8W3_9MUSC</name>
<keyword evidence="3" id="KW-1185">Reference proteome</keyword>
<keyword evidence="1" id="KW-1133">Transmembrane helix</keyword>
<dbReference type="VEuPathDB" id="VectorBase:GBRI010542"/>
<protein>
    <submittedName>
        <fullName evidence="2">Uncharacterized protein</fullName>
    </submittedName>
</protein>
<dbReference type="EnsemblMetazoa" id="GBRI010542-RA">
    <property type="protein sequence ID" value="GBRI010542-PA"/>
    <property type="gene ID" value="GBRI010542"/>
</dbReference>
<keyword evidence="1" id="KW-0812">Transmembrane</keyword>
<feature type="transmembrane region" description="Helical" evidence="1">
    <location>
        <begin position="61"/>
        <end position="91"/>
    </location>
</feature>
<reference evidence="3" key="1">
    <citation type="submission" date="2014-03" db="EMBL/GenBank/DDBJ databases">
        <authorList>
            <person name="Aksoy S."/>
            <person name="Warren W."/>
            <person name="Wilson R.K."/>
        </authorList>
    </citation>
    <scope>NUCLEOTIDE SEQUENCE [LARGE SCALE GENOMIC DNA]</scope>
    <source>
        <strain evidence="3">IAEA</strain>
    </source>
</reference>
<sequence length="126" mass="14079">MYFNKIIRIYPSHVCYKNLKNITGLTLIELLLEFAGVNVPLSYLRDLFGSQSGYYLLTDMLLLLIDLSMLSACMWVGVGVGVGCVGLIVFIESLKTTIYAGEDDSCVDIKVLSLIFNQQFFISGEF</sequence>
<evidence type="ECO:0000256" key="1">
    <source>
        <dbReference type="SAM" id="Phobius"/>
    </source>
</evidence>
<dbReference type="Proteomes" id="UP000091820">
    <property type="component" value="Unassembled WGS sequence"/>
</dbReference>
<organism evidence="2 3">
    <name type="scientific">Glossina brevipalpis</name>
    <dbReference type="NCBI Taxonomy" id="37001"/>
    <lineage>
        <taxon>Eukaryota</taxon>
        <taxon>Metazoa</taxon>
        <taxon>Ecdysozoa</taxon>
        <taxon>Arthropoda</taxon>
        <taxon>Hexapoda</taxon>
        <taxon>Insecta</taxon>
        <taxon>Pterygota</taxon>
        <taxon>Neoptera</taxon>
        <taxon>Endopterygota</taxon>
        <taxon>Diptera</taxon>
        <taxon>Brachycera</taxon>
        <taxon>Muscomorpha</taxon>
        <taxon>Hippoboscoidea</taxon>
        <taxon>Glossinidae</taxon>
        <taxon>Glossina</taxon>
    </lineage>
</organism>
<feature type="transmembrane region" description="Helical" evidence="1">
    <location>
        <begin position="21"/>
        <end position="41"/>
    </location>
</feature>
<reference evidence="2" key="2">
    <citation type="submission" date="2020-05" db="UniProtKB">
        <authorList>
            <consortium name="EnsemblMetazoa"/>
        </authorList>
    </citation>
    <scope>IDENTIFICATION</scope>
    <source>
        <strain evidence="2">IAEA</strain>
    </source>
</reference>
<dbReference type="AlphaFoldDB" id="A0A1A9W8W3"/>
<evidence type="ECO:0000313" key="2">
    <source>
        <dbReference type="EnsemblMetazoa" id="GBRI010542-PA"/>
    </source>
</evidence>
<evidence type="ECO:0000313" key="3">
    <source>
        <dbReference type="Proteomes" id="UP000091820"/>
    </source>
</evidence>